<feature type="region of interest" description="Disordered" evidence="1">
    <location>
        <begin position="1"/>
        <end position="20"/>
    </location>
</feature>
<dbReference type="PANTHER" id="PTHR33098:SF76">
    <property type="entry name" value="DUF4408 DOMAIN-CONTAINING PROTEIN"/>
    <property type="match status" value="1"/>
</dbReference>
<gene>
    <name evidence="2" type="ORF">CDL12_07893</name>
</gene>
<evidence type="ECO:0000256" key="1">
    <source>
        <dbReference type="SAM" id="MobiDB-lite"/>
    </source>
</evidence>
<dbReference type="EMBL" id="NKXS01001281">
    <property type="protein sequence ID" value="PIN19432.1"/>
    <property type="molecule type" value="Genomic_DNA"/>
</dbReference>
<proteinExistence type="predicted"/>
<accession>A0A2G9HPH7</accession>
<dbReference type="STRING" id="429701.A0A2G9HPH7"/>
<protein>
    <submittedName>
        <fullName evidence="2">Uncharacterized protein</fullName>
    </submittedName>
</protein>
<dbReference type="PANTHER" id="PTHR33098">
    <property type="entry name" value="COTTON FIBER (DUF761)"/>
    <property type="match status" value="1"/>
</dbReference>
<organism evidence="2 3">
    <name type="scientific">Handroanthus impetiginosus</name>
    <dbReference type="NCBI Taxonomy" id="429701"/>
    <lineage>
        <taxon>Eukaryota</taxon>
        <taxon>Viridiplantae</taxon>
        <taxon>Streptophyta</taxon>
        <taxon>Embryophyta</taxon>
        <taxon>Tracheophyta</taxon>
        <taxon>Spermatophyta</taxon>
        <taxon>Magnoliopsida</taxon>
        <taxon>eudicotyledons</taxon>
        <taxon>Gunneridae</taxon>
        <taxon>Pentapetalae</taxon>
        <taxon>asterids</taxon>
        <taxon>lamiids</taxon>
        <taxon>Lamiales</taxon>
        <taxon>Bignoniaceae</taxon>
        <taxon>Crescentiina</taxon>
        <taxon>Tabebuia alliance</taxon>
        <taxon>Handroanthus</taxon>
    </lineage>
</organism>
<name>A0A2G9HPH7_9LAMI</name>
<dbReference type="InterPro" id="IPR008480">
    <property type="entry name" value="DUF761_pln"/>
</dbReference>
<comment type="caution">
    <text evidence="2">The sequence shown here is derived from an EMBL/GenBank/DDBJ whole genome shotgun (WGS) entry which is preliminary data.</text>
</comment>
<reference evidence="3" key="1">
    <citation type="journal article" date="2018" name="Gigascience">
        <title>Genome assembly of the Pink Ipe (Handroanthus impetiginosus, Bignoniaceae), a highly valued, ecologically keystone Neotropical timber forest tree.</title>
        <authorList>
            <person name="Silva-Junior O.B."/>
            <person name="Grattapaglia D."/>
            <person name="Novaes E."/>
            <person name="Collevatti R.G."/>
        </authorList>
    </citation>
    <scope>NUCLEOTIDE SEQUENCE [LARGE SCALE GENOMIC DNA]</scope>
    <source>
        <strain evidence="3">cv. UFG-1</strain>
    </source>
</reference>
<evidence type="ECO:0000313" key="3">
    <source>
        <dbReference type="Proteomes" id="UP000231279"/>
    </source>
</evidence>
<dbReference type="Pfam" id="PF05553">
    <property type="entry name" value="DUF761"/>
    <property type="match status" value="1"/>
</dbReference>
<dbReference type="Proteomes" id="UP000231279">
    <property type="component" value="Unassembled WGS sequence"/>
</dbReference>
<dbReference type="OrthoDB" id="1933168at2759"/>
<sequence>MLIAASSSIFRRRENDSQDDELEVSLYHELDMQIAESSVVVNEQESEEEDTLEATWKAIIGGEKEKPKKKHLKKSEIFNHELDMQIAELSVVSPQPPLPAPPPPLDVTEVNEQESEEEDTLEATWKAIIGGEKEKPKKKHLKKSETWDVPPRCTAAGVRRLDSEEVLPSTPKWKELRKSETFNDAVSMTRRGGLRRDPSTNIEEFNQKIEAFIKKFNDNIRLQRQESHQRFLDMIGRGL</sequence>
<evidence type="ECO:0000313" key="2">
    <source>
        <dbReference type="EMBL" id="PIN19432.1"/>
    </source>
</evidence>
<dbReference type="AlphaFoldDB" id="A0A2G9HPH7"/>
<keyword evidence="3" id="KW-1185">Reference proteome</keyword>